<dbReference type="Gene3D" id="3.40.50.2300">
    <property type="match status" value="1"/>
</dbReference>
<dbReference type="InterPro" id="IPR011006">
    <property type="entry name" value="CheY-like_superfamily"/>
</dbReference>
<protein>
    <submittedName>
        <fullName evidence="1">Uncharacterized protein</fullName>
    </submittedName>
</protein>
<sequence>MEINYKIGFLDEDINQVKLYRRKLRNFGFDVIGYEFTKGMSLEELMNQVYNSDIDLLMIDFRLNESNIVPFNGDEVERHVYENKPLFPHIIFTNKVDQAEPDVDDIKIIFDKEIVFPDDNGDDNPKTKHFINVLTKSIEQYQRHIEKRKQIISELIGKETKVGLSIEEKNMLLATQRELLSLDKMTILDVPETLISIDNLDKISQARKDAESFIKSLLEKNGGDSKE</sequence>
<comment type="caution">
    <text evidence="1">The sequence shown here is derived from an EMBL/GenBank/DDBJ whole genome shotgun (WGS) entry which is preliminary data.</text>
</comment>
<accession>A0ABQ1M4X3</accession>
<evidence type="ECO:0000313" key="1">
    <source>
        <dbReference type="EMBL" id="GGC34740.1"/>
    </source>
</evidence>
<dbReference type="EMBL" id="BMFD01000003">
    <property type="protein sequence ID" value="GGC34740.1"/>
    <property type="molecule type" value="Genomic_DNA"/>
</dbReference>
<gene>
    <name evidence="1" type="ORF">GCM10010993_12130</name>
</gene>
<organism evidence="1 2">
    <name type="scientific">Belliella aquatica</name>
    <dbReference type="NCBI Taxonomy" id="1323734"/>
    <lineage>
        <taxon>Bacteria</taxon>
        <taxon>Pseudomonadati</taxon>
        <taxon>Bacteroidota</taxon>
        <taxon>Cytophagia</taxon>
        <taxon>Cytophagales</taxon>
        <taxon>Cyclobacteriaceae</taxon>
        <taxon>Belliella</taxon>
    </lineage>
</organism>
<name>A0ABQ1M4X3_9BACT</name>
<dbReference type="Proteomes" id="UP000635885">
    <property type="component" value="Unassembled WGS sequence"/>
</dbReference>
<dbReference type="RefSeq" id="WP_188440732.1">
    <property type="nucleotide sequence ID" value="NZ_BMFD01000003.1"/>
</dbReference>
<proteinExistence type="predicted"/>
<keyword evidence="2" id="KW-1185">Reference proteome</keyword>
<evidence type="ECO:0000313" key="2">
    <source>
        <dbReference type="Proteomes" id="UP000635885"/>
    </source>
</evidence>
<reference evidence="2" key="1">
    <citation type="journal article" date="2019" name="Int. J. Syst. Evol. Microbiol.">
        <title>The Global Catalogue of Microorganisms (GCM) 10K type strain sequencing project: providing services to taxonomists for standard genome sequencing and annotation.</title>
        <authorList>
            <consortium name="The Broad Institute Genomics Platform"/>
            <consortium name="The Broad Institute Genome Sequencing Center for Infectious Disease"/>
            <person name="Wu L."/>
            <person name="Ma J."/>
        </authorList>
    </citation>
    <scope>NUCLEOTIDE SEQUENCE [LARGE SCALE GENOMIC DNA]</scope>
    <source>
        <strain evidence="2">CGMCC 1.12479</strain>
    </source>
</reference>
<dbReference type="SUPFAM" id="SSF52172">
    <property type="entry name" value="CheY-like"/>
    <property type="match status" value="1"/>
</dbReference>